<proteinExistence type="predicted"/>
<reference evidence="3" key="1">
    <citation type="journal article" date="2012" name="PLoS Negl. Trop. Dis.">
        <title>A systematically improved high quality genome and transcriptome of the human blood fluke Schistosoma mansoni.</title>
        <authorList>
            <person name="Protasio A.V."/>
            <person name="Tsai I.J."/>
            <person name="Babbage A."/>
            <person name="Nichol S."/>
            <person name="Hunt M."/>
            <person name="Aslett M.A."/>
            <person name="De Silva N."/>
            <person name="Velarde G.S."/>
            <person name="Anderson T.J."/>
            <person name="Clark R.C."/>
            <person name="Davidson C."/>
            <person name="Dillon G.P."/>
            <person name="Holroyd N.E."/>
            <person name="LoVerde P.T."/>
            <person name="Lloyd C."/>
            <person name="McQuillan J."/>
            <person name="Oliveira G."/>
            <person name="Otto T.D."/>
            <person name="Parker-Manuel S.J."/>
            <person name="Quail M.A."/>
            <person name="Wilson R.A."/>
            <person name="Zerlotini A."/>
            <person name="Dunne D.W."/>
            <person name="Berriman M."/>
        </authorList>
    </citation>
    <scope>NUCLEOTIDE SEQUENCE [LARGE SCALE GENOMIC DNA]</scope>
    <source>
        <strain evidence="3">Puerto Rican</strain>
    </source>
</reference>
<sequence>MNKINKQLNQLTIGIKLLLITKAKYHYEGSITKINLIENTITLKNVKFLGYDHHLLLRNYHHDHNDDPNHHKIPTIGTIYDSITFWISCIDQMWPLKENMKLDRKKLNDPMNTTTNTTNNNNKEKQKQQKNTLGYAPRDQKRLVEISSIKNKPTTGDFSVVNRSRDPSNQRTVHKPRMLNTYSRRSRNMRPLPKQRDYIPMFPIVPHPGNLHKFGYPPIVQNPPFRLMSISNPPKFGHLGLRYRNKRQSRPMRLSNSSYRQHIRSSVNPYGVYVYLPPEVATTMQQRSTNFMVHRFRGTRRRMLERKATRINPRVQSEEIDCTIPYDFETANAELEAELAKMSLNTDEDSVSRENSEVERTIGDRPIPSMATNNASRLPINSNNLSRESSSGAVSSTTANTTNVLISENKRPSESKETLSKGEYYVREKCFYDQISRSDGRPRSPTNLQSGWRKYKKSTNSHYNSGLSTRGRTSNSSGTIGGNSWTSLSKRERQLNFETFGPMATKRPFWRQRRSSSVPRDLFVSASA</sequence>
<dbReference type="Gene3D" id="2.30.30.100">
    <property type="match status" value="1"/>
</dbReference>
<feature type="region of interest" description="Disordered" evidence="1">
    <location>
        <begin position="436"/>
        <end position="487"/>
    </location>
</feature>
<dbReference type="RefSeq" id="XP_018646519.1">
    <property type="nucleotide sequence ID" value="XM_018788454.1"/>
</dbReference>
<dbReference type="OMA" id="TITMGST"/>
<dbReference type="CTD" id="8346478"/>
<feature type="compositionally biased region" description="Low complexity" evidence="1">
    <location>
        <begin position="112"/>
        <end position="121"/>
    </location>
</feature>
<dbReference type="OrthoDB" id="21539at2759"/>
<organism evidence="3 4">
    <name type="scientific">Schistosoma mansoni</name>
    <name type="common">Blood fluke</name>
    <dbReference type="NCBI Taxonomy" id="6183"/>
    <lineage>
        <taxon>Eukaryota</taxon>
        <taxon>Metazoa</taxon>
        <taxon>Spiralia</taxon>
        <taxon>Lophotrochozoa</taxon>
        <taxon>Platyhelminthes</taxon>
        <taxon>Trematoda</taxon>
        <taxon>Digenea</taxon>
        <taxon>Strigeidida</taxon>
        <taxon>Schistosomatoidea</taxon>
        <taxon>Schistosomatidae</taxon>
        <taxon>Schistosoma</taxon>
    </lineage>
</organism>
<evidence type="ECO:0000256" key="1">
    <source>
        <dbReference type="SAM" id="MobiDB-lite"/>
    </source>
</evidence>
<dbReference type="InterPro" id="IPR025609">
    <property type="entry name" value="Lsm14-like_N"/>
</dbReference>
<evidence type="ECO:0000313" key="3">
    <source>
        <dbReference type="Proteomes" id="UP000008854"/>
    </source>
</evidence>
<dbReference type="Proteomes" id="UP000008854">
    <property type="component" value="Unassembled WGS sequence"/>
</dbReference>
<dbReference type="GeneID" id="8346478"/>
<dbReference type="SUPFAM" id="SSF50182">
    <property type="entry name" value="Sm-like ribonucleoproteins"/>
    <property type="match status" value="1"/>
</dbReference>
<feature type="compositionally biased region" description="Low complexity" evidence="1">
    <location>
        <begin position="465"/>
        <end position="487"/>
    </location>
</feature>
<evidence type="ECO:0000313" key="4">
    <source>
        <dbReference type="WBParaSite" id="Smp_129960.1"/>
    </source>
</evidence>
<feature type="domain" description="Lsm14-like N-terminal" evidence="2">
    <location>
        <begin position="9"/>
        <end position="117"/>
    </location>
</feature>
<dbReference type="AlphaFoldDB" id="A0A3Q0KLN3"/>
<reference evidence="4" key="2">
    <citation type="submission" date="2018-12" db="UniProtKB">
        <authorList>
            <consortium name="WormBaseParasite"/>
        </authorList>
    </citation>
    <scope>IDENTIFICATION</scope>
    <source>
        <strain evidence="4">Puerto Rican</strain>
    </source>
</reference>
<dbReference type="InParanoid" id="A0A3Q0KLN3"/>
<dbReference type="STRING" id="6183.A0A3Q0KLN3"/>
<feature type="compositionally biased region" description="Polar residues" evidence="1">
    <location>
        <begin position="370"/>
        <end position="406"/>
    </location>
</feature>
<dbReference type="KEGG" id="smm:Smp_129960"/>
<evidence type="ECO:0000259" key="2">
    <source>
        <dbReference type="SMART" id="SM01271"/>
    </source>
</evidence>
<protein>
    <submittedName>
        <fullName evidence="4">FDF domain-containing protein</fullName>
    </submittedName>
</protein>
<dbReference type="Pfam" id="PF12701">
    <property type="entry name" value="LSM14"/>
    <property type="match status" value="1"/>
</dbReference>
<dbReference type="WBParaSite" id="Smp_129960.1">
    <property type="protein sequence ID" value="Smp_129960.1"/>
    <property type="gene ID" value="Smp_129960"/>
</dbReference>
<name>A0A3Q0KLN3_SCHMA</name>
<feature type="compositionally biased region" description="Basic and acidic residues" evidence="1">
    <location>
        <begin position="408"/>
        <end position="419"/>
    </location>
</feature>
<feature type="region of interest" description="Disordered" evidence="1">
    <location>
        <begin position="105"/>
        <end position="134"/>
    </location>
</feature>
<keyword evidence="3" id="KW-1185">Reference proteome</keyword>
<feature type="region of interest" description="Disordered" evidence="1">
    <location>
        <begin position="344"/>
        <end position="419"/>
    </location>
</feature>
<accession>A0A3Q0KLN3</accession>
<dbReference type="SMART" id="SM01271">
    <property type="entry name" value="LSM14"/>
    <property type="match status" value="1"/>
</dbReference>
<feature type="compositionally biased region" description="Basic and acidic residues" evidence="1">
    <location>
        <begin position="350"/>
        <end position="363"/>
    </location>
</feature>
<dbReference type="InterPro" id="IPR010920">
    <property type="entry name" value="LSM_dom_sf"/>
</dbReference>